<proteinExistence type="predicted"/>
<dbReference type="GeneID" id="93210129"/>
<protein>
    <submittedName>
        <fullName evidence="4">Kinase, PfkB family</fullName>
    </submittedName>
</protein>
<evidence type="ECO:0000256" key="2">
    <source>
        <dbReference type="ARBA" id="ARBA00022777"/>
    </source>
</evidence>
<keyword evidence="1" id="KW-0808">Transferase</keyword>
<dbReference type="RefSeq" id="WP_006302694.1">
    <property type="nucleotide sequence ID" value="NZ_ACGK02000001.1"/>
</dbReference>
<dbReference type="InterPro" id="IPR002173">
    <property type="entry name" value="Carboh/pur_kinase_PfkB_CS"/>
</dbReference>
<keyword evidence="2 4" id="KW-0418">Kinase</keyword>
<dbReference type="OrthoDB" id="9795789at2"/>
<accession>F1T4C2</accession>
<dbReference type="PROSITE" id="PS00584">
    <property type="entry name" value="PFKB_KINASES_2"/>
    <property type="match status" value="1"/>
</dbReference>
<dbReference type="Pfam" id="PF00294">
    <property type="entry name" value="PfkB"/>
    <property type="match status" value="1"/>
</dbReference>
<dbReference type="eggNOG" id="COG0524">
    <property type="taxonomic scope" value="Bacteria"/>
</dbReference>
<evidence type="ECO:0000256" key="1">
    <source>
        <dbReference type="ARBA" id="ARBA00022679"/>
    </source>
</evidence>
<evidence type="ECO:0000313" key="5">
    <source>
        <dbReference type="Proteomes" id="UP000005947"/>
    </source>
</evidence>
<dbReference type="Gene3D" id="3.40.1190.20">
    <property type="match status" value="1"/>
</dbReference>
<dbReference type="InterPro" id="IPR029056">
    <property type="entry name" value="Ribokinase-like"/>
</dbReference>
<dbReference type="PANTHER" id="PTHR42774">
    <property type="entry name" value="PHOSPHOTRANSFERASE SYSTEM TRANSPORT PROTEIN"/>
    <property type="match status" value="1"/>
</dbReference>
<comment type="caution">
    <text evidence="4">The sequence shown here is derived from an EMBL/GenBank/DDBJ whole genome shotgun (WGS) entry which is preliminary data.</text>
</comment>
<dbReference type="InterPro" id="IPR052562">
    <property type="entry name" value="Ketohexokinase-related"/>
</dbReference>
<evidence type="ECO:0000313" key="4">
    <source>
        <dbReference type="EMBL" id="EGF23566.1"/>
    </source>
</evidence>
<dbReference type="InterPro" id="IPR011611">
    <property type="entry name" value="PfkB_dom"/>
</dbReference>
<gene>
    <name evidence="4" type="ORF">HMPREF0091_10513</name>
</gene>
<name>F1T4C2_9ACTN</name>
<sequence>MSIFCIGQACYDITGSISTQEIVTDSKYRFEEYTACCGGPALNAACVAGKWGASSYLVARLGHDMYAEEIRKSLKVFNVNEQYMIKDPLATTPFSFIVSHGLTGCRTIFNFPTKQSDVEITVPYFAEDAVNTQKSNDIVPTTLLTDGHDIAAAKKYKKAYGTIPFICDAGTLRAETLESAQLSTYLISSQHFASQYLGYDFSLSSACLYESMRKLQQINSSAFVAVTLGANGLLTLIKDTLFHISVPKVEVVDTTGAGDIFHGAFTYAIEMRYEVENALRLATAAAALSVGKIGSQVSIPDLLAAQKLMADIFLKRID</sequence>
<organism evidence="4 5">
    <name type="scientific">Fannyhessea vaginae DSM 15829</name>
    <dbReference type="NCBI Taxonomy" id="525256"/>
    <lineage>
        <taxon>Bacteria</taxon>
        <taxon>Bacillati</taxon>
        <taxon>Actinomycetota</taxon>
        <taxon>Coriobacteriia</taxon>
        <taxon>Coriobacteriales</taxon>
        <taxon>Atopobiaceae</taxon>
        <taxon>Fannyhessea</taxon>
    </lineage>
</organism>
<dbReference type="SUPFAM" id="SSF53613">
    <property type="entry name" value="Ribokinase-like"/>
    <property type="match status" value="1"/>
</dbReference>
<dbReference type="PANTHER" id="PTHR42774:SF3">
    <property type="entry name" value="KETOHEXOKINASE"/>
    <property type="match status" value="1"/>
</dbReference>
<dbReference type="AlphaFoldDB" id="F1T4C2"/>
<evidence type="ECO:0000259" key="3">
    <source>
        <dbReference type="Pfam" id="PF00294"/>
    </source>
</evidence>
<dbReference type="Proteomes" id="UP000005947">
    <property type="component" value="Unassembled WGS sequence"/>
</dbReference>
<feature type="domain" description="Carbohydrate kinase PfkB" evidence="3">
    <location>
        <begin position="3"/>
        <end position="301"/>
    </location>
</feature>
<keyword evidence="5" id="KW-1185">Reference proteome</keyword>
<dbReference type="EMBL" id="ACGK02000001">
    <property type="protein sequence ID" value="EGF23566.1"/>
    <property type="molecule type" value="Genomic_DNA"/>
</dbReference>
<dbReference type="GO" id="GO:0016301">
    <property type="term" value="F:kinase activity"/>
    <property type="evidence" value="ECO:0007669"/>
    <property type="project" value="UniProtKB-KW"/>
</dbReference>
<reference evidence="4 5" key="1">
    <citation type="submission" date="2011-02" db="EMBL/GenBank/DDBJ databases">
        <authorList>
            <person name="Muzny D."/>
            <person name="Qin X."/>
            <person name="Buhay C."/>
            <person name="Dugan-Rocha S."/>
            <person name="Ding Y."/>
            <person name="Chen G."/>
            <person name="Hawes A."/>
            <person name="Holder M."/>
            <person name="Jhangiani S."/>
            <person name="Johnson A."/>
            <person name="Khan Z."/>
            <person name="Li Z."/>
            <person name="Liu W."/>
            <person name="Liu X."/>
            <person name="Perez L."/>
            <person name="Shen H."/>
            <person name="Wang Q."/>
            <person name="Watt J."/>
            <person name="Xi L."/>
            <person name="Xin Y."/>
            <person name="Zhou J."/>
            <person name="Deng J."/>
            <person name="Jiang H."/>
            <person name="Liu Y."/>
            <person name="Qu J."/>
            <person name="Song X.-Z."/>
            <person name="Zhang L."/>
            <person name="Villasana D."/>
            <person name="Johnson A."/>
            <person name="Liu J."/>
            <person name="Liyanage D."/>
            <person name="Lorensuhewa L."/>
            <person name="Robinson T."/>
            <person name="Song A."/>
            <person name="Song B.-B."/>
            <person name="Dinh H."/>
            <person name="Thornton R."/>
            <person name="Coyle M."/>
            <person name="Francisco L."/>
            <person name="Jackson L."/>
            <person name="Javaid M."/>
            <person name="Korchina V."/>
            <person name="Kovar C."/>
            <person name="Mata R."/>
            <person name="Mathew T."/>
            <person name="Ngo R."/>
            <person name="Nguyen L."/>
            <person name="Nguyen N."/>
            <person name="Okwuonu G."/>
            <person name="Ongeri F."/>
            <person name="Pham C."/>
            <person name="Simmons D."/>
            <person name="Wilczek-Boney K."/>
            <person name="Hale W."/>
            <person name="Jakkamsetti A."/>
            <person name="Pham P."/>
            <person name="Ruth R."/>
            <person name="San Lucas F."/>
            <person name="Warren J."/>
            <person name="Zhang J."/>
            <person name="Zhao Z."/>
            <person name="Zhou C."/>
            <person name="Zhu D."/>
            <person name="Lee S."/>
            <person name="Bess C."/>
            <person name="Blankenburg K."/>
            <person name="Forbes L."/>
            <person name="Fu Q."/>
            <person name="Gubbala S."/>
            <person name="Hirani K."/>
            <person name="Jayaseelan J.C."/>
            <person name="Lara F."/>
            <person name="Munidasa M."/>
            <person name="Palculict T."/>
            <person name="Patil S."/>
            <person name="Pu L.-L."/>
            <person name="Saada N."/>
            <person name="Tang L."/>
            <person name="Weissenberger G."/>
            <person name="Zhu Y."/>
            <person name="Hemphill L."/>
            <person name="Shang Y."/>
            <person name="Youmans B."/>
            <person name="Ayvaz T."/>
            <person name="Ross M."/>
            <person name="Santibanez J."/>
            <person name="Aqrawi P."/>
            <person name="Gross S."/>
            <person name="Joshi V."/>
            <person name="Fowler G."/>
            <person name="Nazareth L."/>
            <person name="Reid J."/>
            <person name="Worley K."/>
            <person name="Petrosino J."/>
            <person name="Highlander S."/>
            <person name="Gibbs R."/>
        </authorList>
    </citation>
    <scope>NUCLEOTIDE SEQUENCE [LARGE SCALE GENOMIC DNA]</scope>
    <source>
        <strain evidence="4 5">DSM 15829</strain>
    </source>
</reference>